<reference evidence="6" key="2">
    <citation type="submission" date="2025-09" db="UniProtKB">
        <authorList>
            <consortium name="Ensembl"/>
        </authorList>
    </citation>
    <scope>IDENTIFICATION</scope>
</reference>
<protein>
    <recommendedName>
        <fullName evidence="5">UPAR/Ly6 domain-containing protein</fullName>
    </recommendedName>
</protein>
<comment type="subcellular location">
    <subcellularLocation>
        <location evidence="1">Secreted</location>
    </subcellularLocation>
</comment>
<evidence type="ECO:0000313" key="6">
    <source>
        <dbReference type="Ensembl" id="ENSLLTP00000010928.1"/>
    </source>
</evidence>
<dbReference type="SUPFAM" id="SSF57302">
    <property type="entry name" value="Snake toxin-like"/>
    <property type="match status" value="2"/>
</dbReference>
<feature type="signal peptide" evidence="4">
    <location>
        <begin position="1"/>
        <end position="20"/>
    </location>
</feature>
<evidence type="ECO:0000256" key="4">
    <source>
        <dbReference type="SAM" id="SignalP"/>
    </source>
</evidence>
<dbReference type="GeneTree" id="ENSGT00940000164395"/>
<dbReference type="InterPro" id="IPR050918">
    <property type="entry name" value="CNF-like_PLA2_Inhibitor"/>
</dbReference>
<sequence>MQGCTITYFFFSILISAGSCLKCEHCSSSSGFCTGAPHICRPFENTCLIFTTETTIGNEVWLATYKGCSKLKHCVPSPMSFTLPSRRKRSAAKCCRKDLCNSGTVTLPKLGIRPNGMKCPGCISQDPTCKPTELIHCNGWEEYCVYYDVTVEQEGRFYSHAERGCGTKNACLNEPRIYGVPGLYKEIIKKSECTPAPKIIGK</sequence>
<dbReference type="GO" id="GO:0005576">
    <property type="term" value="C:extracellular region"/>
    <property type="evidence" value="ECO:0007669"/>
    <property type="project" value="UniProtKB-SubCell"/>
</dbReference>
<keyword evidence="4" id="KW-0732">Signal</keyword>
<keyword evidence="2" id="KW-0964">Secreted</keyword>
<evidence type="ECO:0000313" key="7">
    <source>
        <dbReference type="Proteomes" id="UP000694406"/>
    </source>
</evidence>
<dbReference type="AlphaFoldDB" id="A0A8C5RZI0"/>
<feature type="chain" id="PRO_5034366943" description="UPAR/Ly6 domain-containing protein" evidence="4">
    <location>
        <begin position="21"/>
        <end position="202"/>
    </location>
</feature>
<reference evidence="6" key="1">
    <citation type="submission" date="2025-08" db="UniProtKB">
        <authorList>
            <consortium name="Ensembl"/>
        </authorList>
    </citation>
    <scope>IDENTIFICATION</scope>
</reference>
<dbReference type="Gene3D" id="2.10.60.10">
    <property type="entry name" value="CD59"/>
    <property type="match status" value="2"/>
</dbReference>
<dbReference type="Pfam" id="PF00021">
    <property type="entry name" value="UPAR_LY6"/>
    <property type="match status" value="2"/>
</dbReference>
<keyword evidence="3" id="KW-1015">Disulfide bond</keyword>
<dbReference type="CDD" id="cd23571">
    <property type="entry name" value="TFP_LU_ECD_PINLYP_rpt1"/>
    <property type="match status" value="1"/>
</dbReference>
<dbReference type="Proteomes" id="UP000694406">
    <property type="component" value="Unplaced"/>
</dbReference>
<organism evidence="6 7">
    <name type="scientific">Laticauda laticaudata</name>
    <name type="common">Blue-ringed sea krait</name>
    <name type="synonym">Blue-lipped sea krait</name>
    <dbReference type="NCBI Taxonomy" id="8630"/>
    <lineage>
        <taxon>Eukaryota</taxon>
        <taxon>Metazoa</taxon>
        <taxon>Chordata</taxon>
        <taxon>Craniata</taxon>
        <taxon>Vertebrata</taxon>
        <taxon>Euteleostomi</taxon>
        <taxon>Lepidosauria</taxon>
        <taxon>Squamata</taxon>
        <taxon>Bifurcata</taxon>
        <taxon>Unidentata</taxon>
        <taxon>Episquamata</taxon>
        <taxon>Toxicofera</taxon>
        <taxon>Serpentes</taxon>
        <taxon>Colubroidea</taxon>
        <taxon>Elapidae</taxon>
        <taxon>Laticaudinae</taxon>
        <taxon>Laticauda</taxon>
    </lineage>
</organism>
<dbReference type="PANTHER" id="PTHR20914">
    <property type="entry name" value="LY6/PLAUR DOMAIN-CONTAINING PROTEIN 8"/>
    <property type="match status" value="1"/>
</dbReference>
<keyword evidence="7" id="KW-1185">Reference proteome</keyword>
<evidence type="ECO:0000256" key="3">
    <source>
        <dbReference type="ARBA" id="ARBA00023157"/>
    </source>
</evidence>
<feature type="domain" description="UPAR/Ly6" evidence="5">
    <location>
        <begin position="115"/>
        <end position="175"/>
    </location>
</feature>
<evidence type="ECO:0000256" key="2">
    <source>
        <dbReference type="ARBA" id="ARBA00022525"/>
    </source>
</evidence>
<dbReference type="InterPro" id="IPR045860">
    <property type="entry name" value="Snake_toxin-like_sf"/>
</dbReference>
<dbReference type="Ensembl" id="ENSLLTT00000011351.1">
    <property type="protein sequence ID" value="ENSLLTP00000010928.1"/>
    <property type="gene ID" value="ENSLLTG00000008386.1"/>
</dbReference>
<accession>A0A8C5RZI0</accession>
<feature type="domain" description="UPAR/Ly6" evidence="5">
    <location>
        <begin position="21"/>
        <end position="102"/>
    </location>
</feature>
<dbReference type="CDD" id="cd23572">
    <property type="entry name" value="TFP_LU_ECD_PINLYP_rpt2"/>
    <property type="match status" value="1"/>
</dbReference>
<evidence type="ECO:0000256" key="1">
    <source>
        <dbReference type="ARBA" id="ARBA00004613"/>
    </source>
</evidence>
<name>A0A8C5RZI0_LATLA</name>
<dbReference type="InterPro" id="IPR016054">
    <property type="entry name" value="LY6_UPA_recep-like"/>
</dbReference>
<evidence type="ECO:0000259" key="5">
    <source>
        <dbReference type="Pfam" id="PF00021"/>
    </source>
</evidence>
<dbReference type="PANTHER" id="PTHR20914:SF9">
    <property type="entry name" value="COILED, ISOFORM A"/>
    <property type="match status" value="1"/>
</dbReference>
<proteinExistence type="predicted"/>